<dbReference type="InterPro" id="IPR043519">
    <property type="entry name" value="NT_sf"/>
</dbReference>
<dbReference type="InterPro" id="IPR029398">
    <property type="entry name" value="PolB_thumb"/>
</dbReference>
<organism evidence="4 5">
    <name type="scientific">Rhizobium phage RHph_TM30</name>
    <dbReference type="NCBI Taxonomy" id="2509764"/>
    <lineage>
        <taxon>Viruses</taxon>
        <taxon>Duplodnaviria</taxon>
        <taxon>Heunggongvirae</taxon>
        <taxon>Uroviricota</taxon>
        <taxon>Caudoviricetes</taxon>
        <taxon>Kleczkowskaviridae</taxon>
        <taxon>Cuauhnahuacvirus</taxon>
        <taxon>Cuauhnahuacvirus TM30</taxon>
    </lineage>
</organism>
<dbReference type="InterPro" id="IPR022312">
    <property type="entry name" value="DNA_pol_X"/>
</dbReference>
<keyword evidence="5" id="KW-1185">Reference proteome</keyword>
<proteinExistence type="predicted"/>
<dbReference type="PANTHER" id="PTHR11276:SF28">
    <property type="entry name" value="DNA POLYMERASE LAMBDA"/>
    <property type="match status" value="1"/>
</dbReference>
<dbReference type="Gene3D" id="3.30.210.10">
    <property type="entry name" value="DNA polymerase, thumb domain"/>
    <property type="match status" value="1"/>
</dbReference>
<dbReference type="EC" id="2.7.7.7" evidence="4"/>
<dbReference type="Pfam" id="PF14791">
    <property type="entry name" value="DNA_pol_B_thumb"/>
    <property type="match status" value="1"/>
</dbReference>
<reference evidence="4 5" key="1">
    <citation type="submission" date="2020-01" db="EMBL/GenBank/DDBJ databases">
        <title>Patterns of diversity and host range of bacteriophage communities associated with bean-nodulatin bacteria.</title>
        <authorList>
            <person name="Vann Cauwenberghe J."/>
            <person name="Santamaria R.I."/>
            <person name="Bustos P."/>
            <person name="Juarez S."/>
            <person name="Gonzalez V."/>
        </authorList>
    </citation>
    <scope>NUCLEOTIDE SEQUENCE [LARGE SCALE GENOMIC DNA]</scope>
</reference>
<dbReference type="GO" id="GO:0006303">
    <property type="term" value="P:double-strand break repair via nonhomologous end joining"/>
    <property type="evidence" value="ECO:0007669"/>
    <property type="project" value="TreeGrafter"/>
</dbReference>
<dbReference type="Gene3D" id="1.10.150.110">
    <property type="entry name" value="DNA polymerase beta, N-terminal domain-like"/>
    <property type="match status" value="1"/>
</dbReference>
<dbReference type="Proteomes" id="UP000629603">
    <property type="component" value="Segment"/>
</dbReference>
<dbReference type="EMBL" id="MN988521">
    <property type="protein sequence ID" value="QIG71157.1"/>
    <property type="molecule type" value="Genomic_DNA"/>
</dbReference>
<feature type="domain" description="DNA-directed DNA polymerase X" evidence="3">
    <location>
        <begin position="3"/>
        <end position="310"/>
    </location>
</feature>
<dbReference type="SMART" id="SM00483">
    <property type="entry name" value="POLXc"/>
    <property type="match status" value="1"/>
</dbReference>
<dbReference type="PRINTS" id="PR00870">
    <property type="entry name" value="DNAPOLXBETA"/>
</dbReference>
<dbReference type="SUPFAM" id="SSF81301">
    <property type="entry name" value="Nucleotidyltransferase"/>
    <property type="match status" value="1"/>
</dbReference>
<keyword evidence="2 4" id="KW-0548">Nucleotidyltransferase</keyword>
<dbReference type="PANTHER" id="PTHR11276">
    <property type="entry name" value="DNA POLYMERASE TYPE-X FAMILY MEMBER"/>
    <property type="match status" value="1"/>
</dbReference>
<evidence type="ECO:0000313" key="4">
    <source>
        <dbReference type="EMBL" id="QIG71157.1"/>
    </source>
</evidence>
<gene>
    <name evidence="4" type="ORF">EVB93_050</name>
</gene>
<accession>A0A7S5R4W0</accession>
<protein>
    <submittedName>
        <fullName evidence="4">DNA polymerase family X protein</fullName>
        <ecNumber evidence="4">2.7.7.7</ecNumber>
    </submittedName>
</protein>
<evidence type="ECO:0000259" key="3">
    <source>
        <dbReference type="SMART" id="SM00483"/>
    </source>
</evidence>
<dbReference type="Gene3D" id="3.30.460.10">
    <property type="entry name" value="Beta Polymerase, domain 2"/>
    <property type="match status" value="1"/>
</dbReference>
<dbReference type="InterPro" id="IPR037160">
    <property type="entry name" value="DNA_Pol_thumb_sf"/>
</dbReference>
<dbReference type="InterPro" id="IPR027421">
    <property type="entry name" value="DNA_pol_lamdba_lyase_dom_sf"/>
</dbReference>
<dbReference type="InterPro" id="IPR002054">
    <property type="entry name" value="DNA-dir_DNA_pol_X"/>
</dbReference>
<evidence type="ECO:0000313" key="5">
    <source>
        <dbReference type="Proteomes" id="UP000629603"/>
    </source>
</evidence>
<keyword evidence="1 4" id="KW-0808">Transferase</keyword>
<evidence type="ECO:0000256" key="1">
    <source>
        <dbReference type="ARBA" id="ARBA00022679"/>
    </source>
</evidence>
<dbReference type="InterPro" id="IPR002008">
    <property type="entry name" value="DNA_pol_X_beta-like"/>
</dbReference>
<dbReference type="GO" id="GO:0003887">
    <property type="term" value="F:DNA-directed DNA polymerase activity"/>
    <property type="evidence" value="ECO:0007669"/>
    <property type="project" value="UniProtKB-EC"/>
</dbReference>
<evidence type="ECO:0000256" key="2">
    <source>
        <dbReference type="ARBA" id="ARBA00022695"/>
    </source>
</evidence>
<name>A0A7S5R4W0_9CAUD</name>
<sequence>MIEENQNVANHLNRLVSFYKIAGETNKATSFAKAAATILAMEESVQGYDFWKNKIPGIGGSTIKEISEYLKWGTTERMKDLESKHATRNPDLAGLQTIPGVGIMKALELWKKYGVADVIEAIKAAQNGRIPDEELKKNILSMAIQQDTLVYSDVIIAAQDLCNAVGKINGYAHTQFVGSIRRKIETLTEIEILSTIEDGDLIQVLSSRDIDKIEWVDQSHARFNLPIGDKSITTSIYLTTPEEYYTGLLYRTGPKSFIKAIQSFAKEMGWKMNEHRLLLISDPKISRHMPTEELLFRFLGLEYVAPEDRVDETSIKKI</sequence>
<dbReference type="GO" id="GO:0003677">
    <property type="term" value="F:DNA binding"/>
    <property type="evidence" value="ECO:0007669"/>
    <property type="project" value="InterPro"/>
</dbReference>
<dbReference type="SUPFAM" id="SSF47802">
    <property type="entry name" value="DNA polymerase beta, N-terminal domain-like"/>
    <property type="match status" value="1"/>
</dbReference>